<evidence type="ECO:0000313" key="3">
    <source>
        <dbReference type="Proteomes" id="UP000095454"/>
    </source>
</evidence>
<evidence type="ECO:0000313" key="2">
    <source>
        <dbReference type="EMBL" id="CUO92790.1"/>
    </source>
</evidence>
<dbReference type="AlphaFoldDB" id="A0A174J6P7"/>
<name>A0A174J6P7_9ACTN</name>
<reference evidence="2 3" key="1">
    <citation type="submission" date="2015-09" db="EMBL/GenBank/DDBJ databases">
        <authorList>
            <consortium name="Pathogen Informatics"/>
        </authorList>
    </citation>
    <scope>NUCLEOTIDE SEQUENCE [LARGE SCALE GENOMIC DNA]</scope>
    <source>
        <strain evidence="2 3">2789STDY5834902</strain>
    </source>
</reference>
<organism evidence="2 3">
    <name type="scientific">Collinsella aerofaciens</name>
    <dbReference type="NCBI Taxonomy" id="74426"/>
    <lineage>
        <taxon>Bacteria</taxon>
        <taxon>Bacillati</taxon>
        <taxon>Actinomycetota</taxon>
        <taxon>Coriobacteriia</taxon>
        <taxon>Coriobacteriales</taxon>
        <taxon>Coriobacteriaceae</taxon>
        <taxon>Collinsella</taxon>
    </lineage>
</organism>
<keyword evidence="1" id="KW-0472">Membrane</keyword>
<sequence length="255" mass="27474">MVVGYEQLLLVIVLAAISLVQVAKACIVRCFAVRSPARIGLIVLALAIAVVGMGTVGMAFLPAAVTEPVVKPVTQSVELLTGDDKPETITVDFDEQPAALGISNYPRIQLGAMRYTTDTSLIDRASELLKGKTFKRWYGYASYRAKANDMVGGCHSSIELDTANGAKLCDVSYDPGYEGNEGPGIYIMDGDVAYVMEGDQTELNDFMGQCIQDAYKQTCLPDPQTARDSGSARTWLFEDEMPWTVESGSTGSTSK</sequence>
<keyword evidence="1" id="KW-0812">Transmembrane</keyword>
<accession>A0A174J6P7</accession>
<protein>
    <submittedName>
        <fullName evidence="2">Uncharacterized protein</fullName>
    </submittedName>
</protein>
<dbReference type="EMBL" id="CZAQ01000006">
    <property type="protein sequence ID" value="CUO92790.1"/>
    <property type="molecule type" value="Genomic_DNA"/>
</dbReference>
<gene>
    <name evidence="2" type="ORF">ERS852514_00536</name>
</gene>
<keyword evidence="1" id="KW-1133">Transmembrane helix</keyword>
<proteinExistence type="predicted"/>
<evidence type="ECO:0000256" key="1">
    <source>
        <dbReference type="SAM" id="Phobius"/>
    </source>
</evidence>
<dbReference type="Proteomes" id="UP000095454">
    <property type="component" value="Unassembled WGS sequence"/>
</dbReference>
<feature type="transmembrane region" description="Helical" evidence="1">
    <location>
        <begin position="41"/>
        <end position="61"/>
    </location>
</feature>